<dbReference type="GO" id="GO:0003677">
    <property type="term" value="F:DNA binding"/>
    <property type="evidence" value="ECO:0007669"/>
    <property type="project" value="TreeGrafter"/>
</dbReference>
<feature type="compositionally biased region" description="Basic and acidic residues" evidence="6">
    <location>
        <begin position="192"/>
        <end position="208"/>
    </location>
</feature>
<organism evidence="8 9">
    <name type="scientific">Cladonia borealis</name>
    <dbReference type="NCBI Taxonomy" id="184061"/>
    <lineage>
        <taxon>Eukaryota</taxon>
        <taxon>Fungi</taxon>
        <taxon>Dikarya</taxon>
        <taxon>Ascomycota</taxon>
        <taxon>Pezizomycotina</taxon>
        <taxon>Lecanoromycetes</taxon>
        <taxon>OSLEUM clade</taxon>
        <taxon>Lecanoromycetidae</taxon>
        <taxon>Lecanorales</taxon>
        <taxon>Lecanorineae</taxon>
        <taxon>Cladoniaceae</taxon>
        <taxon>Cladonia</taxon>
    </lineage>
</organism>
<evidence type="ECO:0000256" key="5">
    <source>
        <dbReference type="ARBA" id="ARBA00023242"/>
    </source>
</evidence>
<feature type="compositionally biased region" description="Polar residues" evidence="6">
    <location>
        <begin position="322"/>
        <end position="335"/>
    </location>
</feature>
<dbReference type="SUPFAM" id="SSF47113">
    <property type="entry name" value="Histone-fold"/>
    <property type="match status" value="1"/>
</dbReference>
<accession>A0AA39R8M6</accession>
<reference evidence="8" key="1">
    <citation type="submission" date="2023-03" db="EMBL/GenBank/DDBJ databases">
        <title>Complete genome of Cladonia borealis.</title>
        <authorList>
            <person name="Park H."/>
        </authorList>
    </citation>
    <scope>NUCLEOTIDE SEQUENCE</scope>
    <source>
        <strain evidence="8">ANT050790</strain>
    </source>
</reference>
<keyword evidence="5" id="KW-0539">Nucleus</keyword>
<keyword evidence="4" id="KW-0804">Transcription</keyword>
<keyword evidence="9" id="KW-1185">Reference proteome</keyword>
<feature type="region of interest" description="Disordered" evidence="6">
    <location>
        <begin position="184"/>
        <end position="208"/>
    </location>
</feature>
<dbReference type="FunFam" id="1.10.20.10:FF:000037">
    <property type="entry name" value="Transcription initiation factor TFIID subunit 12"/>
    <property type="match status" value="1"/>
</dbReference>
<evidence type="ECO:0000256" key="3">
    <source>
        <dbReference type="ARBA" id="ARBA00023015"/>
    </source>
</evidence>
<feature type="compositionally biased region" description="Polar residues" evidence="6">
    <location>
        <begin position="250"/>
        <end position="262"/>
    </location>
</feature>
<evidence type="ECO:0000313" key="9">
    <source>
        <dbReference type="Proteomes" id="UP001166286"/>
    </source>
</evidence>
<dbReference type="PANTHER" id="PTHR12264">
    <property type="entry name" value="TRANSCRIPTION INITIATION FACTOR TFIID SUBUNIT 12"/>
    <property type="match status" value="1"/>
</dbReference>
<feature type="compositionally biased region" description="Low complexity" evidence="6">
    <location>
        <begin position="228"/>
        <end position="243"/>
    </location>
</feature>
<comment type="caution">
    <text evidence="8">The sequence shown here is derived from an EMBL/GenBank/DDBJ whole genome shotgun (WGS) entry which is preliminary data.</text>
</comment>
<proteinExistence type="inferred from homology"/>
<dbReference type="Pfam" id="PF03847">
    <property type="entry name" value="TFIID_20kDa"/>
    <property type="match status" value="1"/>
</dbReference>
<dbReference type="Gene3D" id="1.10.20.10">
    <property type="entry name" value="Histone, subunit A"/>
    <property type="match status" value="1"/>
</dbReference>
<dbReference type="GO" id="GO:0005669">
    <property type="term" value="C:transcription factor TFIID complex"/>
    <property type="evidence" value="ECO:0007669"/>
    <property type="project" value="InterPro"/>
</dbReference>
<comment type="subcellular location">
    <subcellularLocation>
        <location evidence="1">Nucleus</location>
    </subcellularLocation>
</comment>
<evidence type="ECO:0000256" key="6">
    <source>
        <dbReference type="SAM" id="MobiDB-lite"/>
    </source>
</evidence>
<evidence type="ECO:0000313" key="8">
    <source>
        <dbReference type="EMBL" id="KAK0516932.1"/>
    </source>
</evidence>
<dbReference type="AlphaFoldDB" id="A0AA39R8M6"/>
<dbReference type="GO" id="GO:0046982">
    <property type="term" value="F:protein heterodimerization activity"/>
    <property type="evidence" value="ECO:0007669"/>
    <property type="project" value="InterPro"/>
</dbReference>
<dbReference type="GO" id="GO:0017025">
    <property type="term" value="F:TBP-class protein binding"/>
    <property type="evidence" value="ECO:0007669"/>
    <property type="project" value="TreeGrafter"/>
</dbReference>
<dbReference type="CDD" id="cd07981">
    <property type="entry name" value="HFD_TAF12"/>
    <property type="match status" value="1"/>
</dbReference>
<comment type="similarity">
    <text evidence="2">Belongs to the TAF12 family.</text>
</comment>
<dbReference type="PANTHER" id="PTHR12264:SF21">
    <property type="entry name" value="TRANSCRIPTION INITIATION FACTOR TFIID SUBUNIT 12"/>
    <property type="match status" value="1"/>
</dbReference>
<evidence type="ECO:0000256" key="1">
    <source>
        <dbReference type="ARBA" id="ARBA00004123"/>
    </source>
</evidence>
<feature type="compositionally biased region" description="Low complexity" evidence="6">
    <location>
        <begin position="88"/>
        <end position="103"/>
    </location>
</feature>
<gene>
    <name evidence="8" type="ORF">JMJ35_000087</name>
</gene>
<dbReference type="InterPro" id="IPR003228">
    <property type="entry name" value="TFIID_TAF12_dom"/>
</dbReference>
<sequence>MNGSATPARQPPPALHTLIKPDVIPTLQWFPEENKEQYREGVAKLWHKIENSPENSADYQTAYKKLVEVSFNIQTKIKKAKADAASAAMGAAQQNGARPPSSGQPGGRPPTQNGGQPPAPEYSNKIIEEVRKLKIIPPVAVVAQGPEKARAWVHDAQNKYASHLQRLELASNQLRELERSINQMQAQGRPLTPHEHEQIRVRRENIEQRQRDTNEFLRRFQSQQDALRAQQDALRAQQAQAQAGNGQEAVPNTTQAPSASTHTQEHKTGTNNQTQIKPEPPNQPHTLSSAVDAARNSGYEAKRSAMSPQNAGQPSQLPPNQQPVSRPQLSQNPIATSHPPLNVNTSARAPDHQRNSPHVAPTQPTNLPQDNPIALSHQAAMEQARSSYSHPSIHQPTPQSATHGHPTDTKSQQNQAKMPIPKELHVAPLQPVSMGPSRPTLTNGPGPIGPIGQPAYPRHPGYVLEGEGERVLSKKKLEELVRQVTGGTGGESEEGEALTAEVEETLLEVADEFVDQVVVAACKLAKLRQSSTLEIRDLQVVLERNYNIRVPGYSADELRTVRKVVPTQGWTQKLSAVQAAKVTGGKGDL</sequence>
<feature type="region of interest" description="Disordered" evidence="6">
    <location>
        <begin position="228"/>
        <end position="417"/>
    </location>
</feature>
<dbReference type="InterPro" id="IPR009072">
    <property type="entry name" value="Histone-fold"/>
</dbReference>
<evidence type="ECO:0000256" key="4">
    <source>
        <dbReference type="ARBA" id="ARBA00023163"/>
    </source>
</evidence>
<name>A0AA39R8M6_9LECA</name>
<evidence type="ECO:0000259" key="7">
    <source>
        <dbReference type="Pfam" id="PF03847"/>
    </source>
</evidence>
<feature type="compositionally biased region" description="Polar residues" evidence="6">
    <location>
        <begin position="306"/>
        <end position="315"/>
    </location>
</feature>
<protein>
    <recommendedName>
        <fullName evidence="7">Transcription initiation factor TFIID subunit 12 domain-containing protein</fullName>
    </recommendedName>
</protein>
<dbReference type="InterPro" id="IPR037794">
    <property type="entry name" value="TAF12"/>
</dbReference>
<feature type="domain" description="Transcription initiation factor TFIID subunit 12" evidence="7">
    <location>
        <begin position="473"/>
        <end position="548"/>
    </location>
</feature>
<keyword evidence="3" id="KW-0805">Transcription regulation</keyword>
<dbReference type="Proteomes" id="UP001166286">
    <property type="component" value="Unassembled WGS sequence"/>
</dbReference>
<dbReference type="GO" id="GO:0051123">
    <property type="term" value="P:RNA polymerase II preinitiation complex assembly"/>
    <property type="evidence" value="ECO:0007669"/>
    <property type="project" value="TreeGrafter"/>
</dbReference>
<feature type="region of interest" description="Disordered" evidence="6">
    <location>
        <begin position="88"/>
        <end position="122"/>
    </location>
</feature>
<dbReference type="GO" id="GO:0000124">
    <property type="term" value="C:SAGA complex"/>
    <property type="evidence" value="ECO:0007669"/>
    <property type="project" value="InterPro"/>
</dbReference>
<dbReference type="EMBL" id="JAFEKC020000001">
    <property type="protein sequence ID" value="KAK0516932.1"/>
    <property type="molecule type" value="Genomic_DNA"/>
</dbReference>
<feature type="compositionally biased region" description="Polar residues" evidence="6">
    <location>
        <begin position="384"/>
        <end position="402"/>
    </location>
</feature>
<evidence type="ECO:0000256" key="2">
    <source>
        <dbReference type="ARBA" id="ARBA00007530"/>
    </source>
</evidence>